<gene>
    <name evidence="2" type="ordered locus">MSWAN_0471</name>
</gene>
<dbReference type="eggNOG" id="arCOG07909">
    <property type="taxonomic scope" value="Archaea"/>
</dbReference>
<dbReference type="OrthoDB" id="71516at2157"/>
<keyword evidence="3" id="KW-1185">Reference proteome</keyword>
<dbReference type="HOGENOM" id="CLU_200893_1_0_2"/>
<dbReference type="Proteomes" id="UP000009231">
    <property type="component" value="Chromosome"/>
</dbReference>
<proteinExistence type="predicted"/>
<dbReference type="AlphaFoldDB" id="F6D4M6"/>
<sequence length="61" mass="6531">MVDSSVILYSHVIPPLIAFISILIICSGIMDKKTPYTILGILLFFAGGLLPFLVLPVVLGS</sequence>
<keyword evidence="1" id="KW-0812">Transmembrane</keyword>
<reference evidence="2 3" key="1">
    <citation type="journal article" date="2014" name="Int. J. Syst. Evol. Microbiol.">
        <title>Methanobacterium paludis sp. nov. and a novel strain of Methanobacterium lacus isolated from northern peatlands.</title>
        <authorList>
            <person name="Cadillo-Quiroz H."/>
            <person name="Brauer S.L."/>
            <person name="Goodson N."/>
            <person name="Yavitt J.B."/>
            <person name="Zinder S.H."/>
        </authorList>
    </citation>
    <scope>NUCLEOTIDE SEQUENCE [LARGE SCALE GENOMIC DNA]</scope>
    <source>
        <strain evidence="3">DSM 25820 / JCM 18151 / SWAN1</strain>
    </source>
</reference>
<feature type="transmembrane region" description="Helical" evidence="1">
    <location>
        <begin position="38"/>
        <end position="59"/>
    </location>
</feature>
<evidence type="ECO:0000256" key="1">
    <source>
        <dbReference type="SAM" id="Phobius"/>
    </source>
</evidence>
<dbReference type="RefSeq" id="WP_013825013.1">
    <property type="nucleotide sequence ID" value="NC_015574.1"/>
</dbReference>
<dbReference type="GeneID" id="10667958"/>
<protein>
    <submittedName>
        <fullName evidence="2">Uncharacterized protein</fullName>
    </submittedName>
</protein>
<evidence type="ECO:0000313" key="2">
    <source>
        <dbReference type="EMBL" id="AEG17511.1"/>
    </source>
</evidence>
<name>F6D4M6_METPW</name>
<feature type="transmembrane region" description="Helical" evidence="1">
    <location>
        <begin position="6"/>
        <end position="26"/>
    </location>
</feature>
<organism evidence="2 3">
    <name type="scientific">Methanobacterium paludis (strain DSM 25820 / JCM 18151 / SWAN1)</name>
    <dbReference type="NCBI Taxonomy" id="868131"/>
    <lineage>
        <taxon>Archaea</taxon>
        <taxon>Methanobacteriati</taxon>
        <taxon>Methanobacteriota</taxon>
        <taxon>Methanomada group</taxon>
        <taxon>Methanobacteria</taxon>
        <taxon>Methanobacteriales</taxon>
        <taxon>Methanobacteriaceae</taxon>
        <taxon>Methanobacterium</taxon>
    </lineage>
</organism>
<accession>F6D4M6</accession>
<evidence type="ECO:0000313" key="3">
    <source>
        <dbReference type="Proteomes" id="UP000009231"/>
    </source>
</evidence>
<keyword evidence="1" id="KW-1133">Transmembrane helix</keyword>
<dbReference type="KEGG" id="mew:MSWAN_0471"/>
<keyword evidence="1" id="KW-0472">Membrane</keyword>
<dbReference type="EMBL" id="CP002772">
    <property type="protein sequence ID" value="AEG17511.1"/>
    <property type="molecule type" value="Genomic_DNA"/>
</dbReference>